<proteinExistence type="predicted"/>
<gene>
    <name evidence="2" type="ORF">DMENIID0002_02470</name>
</gene>
<feature type="region of interest" description="Disordered" evidence="1">
    <location>
        <begin position="218"/>
        <end position="287"/>
    </location>
</feature>
<sequence>MTESLTFSRSVVKNQDIIFYNIVGNFILPEWRSLSNNCGKQLSKTSRQLLSLIVSCTKTDSYNNTQELQEGYHFFEKELEVSQSRVKQCLTELQKSGFIYHTLITTIKYNIKCRNILSIKLLKKFINFRKANNNSYYFNHTNIQSSYKKIYTQPRKNSNSTEKKLKKNASIYNISIISRYGKNQENCGQVCGQTVSEPESSEEQKVNLPLEVAVKRGEQSLSEVESTTEQSFDSSPKITVSSANETLPCNSSEATPTDDESDCDSDSDSTDGYSGGRGSEQKASGKLPRVKRWVSDIAKHTKGWYSPRELETFYPLTEEDAIWLRKQTGRNYELSYINKLLIKHSVDSPNNRFPCKQAVLNYMKKTLRYEMRPPSVANNPSFNFDLNNATRTRKAYLQKVRDSKGVKPLNQLQRKIVEAFEEHQSSTAYQLLKRCSFFGVCDDEYKIDLADISLSETDKCTLLKTVQEVYGKDVQQLRVTVNKNPPVVLMKIPPLIIKIFSYYLALIL</sequence>
<evidence type="ECO:0000256" key="1">
    <source>
        <dbReference type="SAM" id="MobiDB-lite"/>
    </source>
</evidence>
<dbReference type="AlphaFoldDB" id="A0AAT9G710"/>
<feature type="compositionally biased region" description="Acidic residues" evidence="1">
    <location>
        <begin position="256"/>
        <end position="269"/>
    </location>
</feature>
<reference evidence="2" key="1">
    <citation type="submission" date="2024-01" db="EMBL/GenBank/DDBJ databases">
        <title>Sequencing the genomes of a sandfly, Sergentomyia squamirostris, and its two endosymbionts.</title>
        <authorList>
            <person name="Itokawa K."/>
            <person name="Sanjoba C."/>
        </authorList>
    </citation>
    <scope>NUCLEOTIDE SEQUENCE</scope>
    <source>
        <strain evidence="2">RiSSQ</strain>
    </source>
</reference>
<evidence type="ECO:0000313" key="2">
    <source>
        <dbReference type="EMBL" id="BFD45601.1"/>
    </source>
</evidence>
<accession>A0AAT9G710</accession>
<feature type="compositionally biased region" description="Polar residues" evidence="1">
    <location>
        <begin position="219"/>
        <end position="255"/>
    </location>
</feature>
<organism evidence="2">
    <name type="scientific">Candidatus Tisiphia endosymbiont of Sergentomyia squamirostris</name>
    <dbReference type="NCBI Taxonomy" id="3113639"/>
    <lineage>
        <taxon>Bacteria</taxon>
        <taxon>Pseudomonadati</taxon>
        <taxon>Pseudomonadota</taxon>
        <taxon>Alphaproteobacteria</taxon>
        <taxon>Rickettsiales</taxon>
        <taxon>Rickettsiaceae</taxon>
        <taxon>Rickettsieae</taxon>
        <taxon>Candidatus Tisiphia</taxon>
    </lineage>
</organism>
<protein>
    <submittedName>
        <fullName evidence="2">Uncharacterized protein</fullName>
    </submittedName>
</protein>
<name>A0AAT9G710_9RICK</name>
<dbReference type="EMBL" id="AP029170">
    <property type="protein sequence ID" value="BFD45601.1"/>
    <property type="molecule type" value="Genomic_DNA"/>
</dbReference>